<dbReference type="PANTHER" id="PTHR37984:SF5">
    <property type="entry name" value="PROTEIN NYNRIN-LIKE"/>
    <property type="match status" value="1"/>
</dbReference>
<organism evidence="7 8">
    <name type="scientific">Chenopodium quinoa</name>
    <name type="common">Quinoa</name>
    <dbReference type="NCBI Taxonomy" id="63459"/>
    <lineage>
        <taxon>Eukaryota</taxon>
        <taxon>Viridiplantae</taxon>
        <taxon>Streptophyta</taxon>
        <taxon>Embryophyta</taxon>
        <taxon>Tracheophyta</taxon>
        <taxon>Spermatophyta</taxon>
        <taxon>Magnoliopsida</taxon>
        <taxon>eudicotyledons</taxon>
        <taxon>Gunneridae</taxon>
        <taxon>Pentapetalae</taxon>
        <taxon>Caryophyllales</taxon>
        <taxon>Chenopodiaceae</taxon>
        <taxon>Chenopodioideae</taxon>
        <taxon>Atripliceae</taxon>
        <taxon>Chenopodium</taxon>
    </lineage>
</organism>
<dbReference type="Pfam" id="PF17919">
    <property type="entry name" value="RT_RNaseH_2"/>
    <property type="match status" value="1"/>
</dbReference>
<evidence type="ECO:0000256" key="4">
    <source>
        <dbReference type="ARBA" id="ARBA00022759"/>
    </source>
</evidence>
<feature type="domain" description="Reverse transcriptase/retrotransposon-derived protein RNase H-like" evidence="6">
    <location>
        <begin position="235"/>
        <end position="280"/>
    </location>
</feature>
<keyword evidence="2" id="KW-0548">Nucleotidyltransferase</keyword>
<evidence type="ECO:0000256" key="5">
    <source>
        <dbReference type="ARBA" id="ARBA00023268"/>
    </source>
</evidence>
<dbReference type="Gramene" id="AUR62005892-RA">
    <property type="protein sequence ID" value="AUR62005892-RA:cds"/>
    <property type="gene ID" value="AUR62005892"/>
</dbReference>
<dbReference type="EnsemblPlants" id="AUR62005892-RA">
    <property type="protein sequence ID" value="AUR62005892-RA:cds"/>
    <property type="gene ID" value="AUR62005892"/>
</dbReference>
<dbReference type="GO" id="GO:0004519">
    <property type="term" value="F:endonuclease activity"/>
    <property type="evidence" value="ECO:0007669"/>
    <property type="project" value="UniProtKB-KW"/>
</dbReference>
<accession>A0A803L203</accession>
<dbReference type="CDD" id="cd00303">
    <property type="entry name" value="retropepsin_like"/>
    <property type="match status" value="1"/>
</dbReference>
<keyword evidence="8" id="KW-1185">Reference proteome</keyword>
<dbReference type="InterPro" id="IPR021109">
    <property type="entry name" value="Peptidase_aspartic_dom_sf"/>
</dbReference>
<name>A0A803L203_CHEQI</name>
<dbReference type="Proteomes" id="UP000596660">
    <property type="component" value="Unplaced"/>
</dbReference>
<dbReference type="AlphaFoldDB" id="A0A803L203"/>
<keyword evidence="5" id="KW-0511">Multifunctional enzyme</keyword>
<evidence type="ECO:0000259" key="6">
    <source>
        <dbReference type="Pfam" id="PF17919"/>
    </source>
</evidence>
<reference evidence="7" key="1">
    <citation type="journal article" date="2017" name="Nature">
        <title>The genome of Chenopodium quinoa.</title>
        <authorList>
            <person name="Jarvis D.E."/>
            <person name="Ho Y.S."/>
            <person name="Lightfoot D.J."/>
            <person name="Schmoeckel S.M."/>
            <person name="Li B."/>
            <person name="Borm T.J.A."/>
            <person name="Ohyanagi H."/>
            <person name="Mineta K."/>
            <person name="Michell C.T."/>
            <person name="Saber N."/>
            <person name="Kharbatia N.M."/>
            <person name="Rupper R.R."/>
            <person name="Sharp A.R."/>
            <person name="Dally N."/>
            <person name="Boughton B.A."/>
            <person name="Woo Y.H."/>
            <person name="Gao G."/>
            <person name="Schijlen E.G.W.M."/>
            <person name="Guo X."/>
            <person name="Momin A.A."/>
            <person name="Negrao S."/>
            <person name="Al-Babili S."/>
            <person name="Gehring C."/>
            <person name="Roessner U."/>
            <person name="Jung C."/>
            <person name="Murphy K."/>
            <person name="Arold S.T."/>
            <person name="Gojobori T."/>
            <person name="van der Linden C.G."/>
            <person name="van Loo E.N."/>
            <person name="Jellen E.N."/>
            <person name="Maughan P.J."/>
            <person name="Tester M."/>
        </authorList>
    </citation>
    <scope>NUCLEOTIDE SEQUENCE [LARGE SCALE GENOMIC DNA]</scope>
    <source>
        <strain evidence="7">cv. PI 614886</strain>
    </source>
</reference>
<dbReference type="PANTHER" id="PTHR37984">
    <property type="entry name" value="PROTEIN CBG26694"/>
    <property type="match status" value="1"/>
</dbReference>
<dbReference type="Pfam" id="PF13975">
    <property type="entry name" value="gag-asp_proteas"/>
    <property type="match status" value="1"/>
</dbReference>
<dbReference type="Gene3D" id="3.30.70.270">
    <property type="match status" value="1"/>
</dbReference>
<dbReference type="InterPro" id="IPR050951">
    <property type="entry name" value="Retrovirus_Pol_polyprotein"/>
</dbReference>
<evidence type="ECO:0000256" key="2">
    <source>
        <dbReference type="ARBA" id="ARBA00022695"/>
    </source>
</evidence>
<dbReference type="InterPro" id="IPR043502">
    <property type="entry name" value="DNA/RNA_pol_sf"/>
</dbReference>
<dbReference type="SUPFAM" id="SSF56672">
    <property type="entry name" value="DNA/RNA polymerases"/>
    <property type="match status" value="1"/>
</dbReference>
<evidence type="ECO:0000313" key="8">
    <source>
        <dbReference type="Proteomes" id="UP000596660"/>
    </source>
</evidence>
<dbReference type="SUPFAM" id="SSF50630">
    <property type="entry name" value="Acid proteases"/>
    <property type="match status" value="1"/>
</dbReference>
<reference evidence="7" key="2">
    <citation type="submission" date="2021-03" db="UniProtKB">
        <authorList>
            <consortium name="EnsemblPlants"/>
        </authorList>
    </citation>
    <scope>IDENTIFICATION</scope>
</reference>
<dbReference type="OMA" id="VEMKAYG"/>
<evidence type="ECO:0000256" key="1">
    <source>
        <dbReference type="ARBA" id="ARBA00022679"/>
    </source>
</evidence>
<evidence type="ECO:0000256" key="3">
    <source>
        <dbReference type="ARBA" id="ARBA00022722"/>
    </source>
</evidence>
<dbReference type="InterPro" id="IPR041577">
    <property type="entry name" value="RT_RNaseH_2"/>
</dbReference>
<keyword evidence="4" id="KW-0255">Endonuclease</keyword>
<keyword evidence="1" id="KW-0808">Transferase</keyword>
<keyword evidence="4" id="KW-0378">Hydrolase</keyword>
<proteinExistence type="predicted"/>
<dbReference type="InterPro" id="IPR043128">
    <property type="entry name" value="Rev_trsase/Diguanyl_cyclase"/>
</dbReference>
<dbReference type="GO" id="GO:0016779">
    <property type="term" value="F:nucleotidyltransferase activity"/>
    <property type="evidence" value="ECO:0007669"/>
    <property type="project" value="UniProtKB-KW"/>
</dbReference>
<keyword evidence="3" id="KW-0540">Nuclease</keyword>
<sequence>MVVEEPEAEKEDEEVPIRVNPLSLFNVVRATTTDPYGGLLYVDVRVNGHDIKAMVDTGATHNFVSEGAVKKLDLPLSSCISRIKAMNSDALVAKGIMRGVDMQVEIGKEKLDRMLIGDEGSPCFVKGEPTFLAALVEISPNKSAEVSDEVDGVLDEFKDVMSLELPKNLPQRRAIDRKIGLEPSALPLARAPYRMSQGELTDLRTQLNDLVIAVVYAKRIAPLIDLLNKEHGWEWTQEWEDGFRDIKMTVASEPVLKLPTFDRPFEVHTDASDRAIGGVLL</sequence>
<evidence type="ECO:0000313" key="7">
    <source>
        <dbReference type="EnsemblPlants" id="AUR62005892-RA:cds"/>
    </source>
</evidence>
<dbReference type="Gene3D" id="2.40.70.10">
    <property type="entry name" value="Acid Proteases"/>
    <property type="match status" value="1"/>
</dbReference>
<protein>
    <recommendedName>
        <fullName evidence="6">Reverse transcriptase/retrotransposon-derived protein RNase H-like domain-containing protein</fullName>
    </recommendedName>
</protein>